<dbReference type="InterPro" id="IPR023352">
    <property type="entry name" value="MAPEG-like_dom_sf"/>
</dbReference>
<protein>
    <submittedName>
        <fullName evidence="6">MAPEG family protein</fullName>
    </submittedName>
</protein>
<evidence type="ECO:0000256" key="4">
    <source>
        <dbReference type="ARBA" id="ARBA00023136"/>
    </source>
</evidence>
<evidence type="ECO:0000256" key="5">
    <source>
        <dbReference type="SAM" id="Phobius"/>
    </source>
</evidence>
<dbReference type="SUPFAM" id="SSF161084">
    <property type="entry name" value="MAPEG domain-like"/>
    <property type="match status" value="1"/>
</dbReference>
<keyword evidence="3 5" id="KW-1133">Transmembrane helix</keyword>
<name>A0A4R9LQ94_9LEPT</name>
<proteinExistence type="predicted"/>
<dbReference type="Proteomes" id="UP000298264">
    <property type="component" value="Unassembled WGS sequence"/>
</dbReference>
<comment type="subcellular location">
    <subcellularLocation>
        <location evidence="1">Membrane</location>
    </subcellularLocation>
</comment>
<dbReference type="PANTHER" id="PTHR35371">
    <property type="entry name" value="INNER MEMBRANE PROTEIN"/>
    <property type="match status" value="1"/>
</dbReference>
<keyword evidence="4 5" id="KW-0472">Membrane</keyword>
<dbReference type="GO" id="GO:0016020">
    <property type="term" value="C:membrane"/>
    <property type="evidence" value="ECO:0007669"/>
    <property type="project" value="UniProtKB-SubCell"/>
</dbReference>
<evidence type="ECO:0000256" key="2">
    <source>
        <dbReference type="ARBA" id="ARBA00022692"/>
    </source>
</evidence>
<dbReference type="AlphaFoldDB" id="A0A4R9LQ94"/>
<dbReference type="InterPro" id="IPR001129">
    <property type="entry name" value="Membr-assoc_MAPEG"/>
</dbReference>
<accession>A0A4R9LQ94</accession>
<evidence type="ECO:0000313" key="6">
    <source>
        <dbReference type="EMBL" id="TGN08150.1"/>
    </source>
</evidence>
<dbReference type="RefSeq" id="WP_135765109.1">
    <property type="nucleotide sequence ID" value="NZ_RQHV01000061.1"/>
</dbReference>
<dbReference type="OrthoDB" id="513661at2"/>
<evidence type="ECO:0000256" key="1">
    <source>
        <dbReference type="ARBA" id="ARBA00004370"/>
    </source>
</evidence>
<keyword evidence="2 5" id="KW-0812">Transmembrane</keyword>
<dbReference type="PANTHER" id="PTHR35371:SF1">
    <property type="entry name" value="BLR7753 PROTEIN"/>
    <property type="match status" value="1"/>
</dbReference>
<dbReference type="Pfam" id="PF01124">
    <property type="entry name" value="MAPEG"/>
    <property type="match status" value="1"/>
</dbReference>
<organism evidence="6 7">
    <name type="scientific">Leptospira ilyithenensis</name>
    <dbReference type="NCBI Taxonomy" id="2484901"/>
    <lineage>
        <taxon>Bacteria</taxon>
        <taxon>Pseudomonadati</taxon>
        <taxon>Spirochaetota</taxon>
        <taxon>Spirochaetia</taxon>
        <taxon>Leptospirales</taxon>
        <taxon>Leptospiraceae</taxon>
        <taxon>Leptospira</taxon>
    </lineage>
</organism>
<dbReference type="EMBL" id="RQHV01000061">
    <property type="protein sequence ID" value="TGN08150.1"/>
    <property type="molecule type" value="Genomic_DNA"/>
</dbReference>
<keyword evidence="7" id="KW-1185">Reference proteome</keyword>
<gene>
    <name evidence="6" type="ORF">EHS11_14565</name>
</gene>
<reference evidence="6" key="1">
    <citation type="journal article" date="2019" name="PLoS Negl. Trop. Dis.">
        <title>Revisiting the worldwide diversity of Leptospira species in the environment.</title>
        <authorList>
            <person name="Vincent A.T."/>
            <person name="Schiettekatte O."/>
            <person name="Bourhy P."/>
            <person name="Veyrier F.J."/>
            <person name="Picardeau M."/>
        </authorList>
    </citation>
    <scope>NUCLEOTIDE SEQUENCE [LARGE SCALE GENOMIC DNA]</scope>
    <source>
        <strain evidence="6">201400974</strain>
    </source>
</reference>
<sequence>MTIPYVCILFSLLLIYINKIPVSLAMAKEEGGSDNHYPRDQQARLTGIGKRALGAHQNSIEAFPVFYLTDLTRFRSVVWTIGLVLSVSLYLLPFYS</sequence>
<evidence type="ECO:0000256" key="3">
    <source>
        <dbReference type="ARBA" id="ARBA00022989"/>
    </source>
</evidence>
<evidence type="ECO:0000313" key="7">
    <source>
        <dbReference type="Proteomes" id="UP000298264"/>
    </source>
</evidence>
<feature type="transmembrane region" description="Helical" evidence="5">
    <location>
        <begin position="76"/>
        <end position="95"/>
    </location>
</feature>
<comment type="caution">
    <text evidence="6">The sequence shown here is derived from an EMBL/GenBank/DDBJ whole genome shotgun (WGS) entry which is preliminary data.</text>
</comment>